<feature type="chain" id="PRO_5045554221" description="Chorismate mutase" evidence="1">
    <location>
        <begin position="22"/>
        <end position="217"/>
    </location>
</feature>
<organism evidence="2 3">
    <name type="scientific">Methylobacterium jeotgali</name>
    <dbReference type="NCBI Taxonomy" id="381630"/>
    <lineage>
        <taxon>Bacteria</taxon>
        <taxon>Pseudomonadati</taxon>
        <taxon>Pseudomonadota</taxon>
        <taxon>Alphaproteobacteria</taxon>
        <taxon>Hyphomicrobiales</taxon>
        <taxon>Methylobacteriaceae</taxon>
        <taxon>Methylobacterium</taxon>
    </lineage>
</organism>
<dbReference type="EMBL" id="BPQR01000026">
    <property type="protein sequence ID" value="GJE06291.1"/>
    <property type="molecule type" value="Genomic_DNA"/>
</dbReference>
<dbReference type="Gene3D" id="3.40.1410.10">
    <property type="entry name" value="Chorismate lyase-like"/>
    <property type="match status" value="1"/>
</dbReference>
<dbReference type="InterPro" id="IPR028978">
    <property type="entry name" value="Chorismate_lyase_/UTRA_dom_sf"/>
</dbReference>
<protein>
    <recommendedName>
        <fullName evidence="4">Chorismate mutase</fullName>
    </recommendedName>
</protein>
<dbReference type="SUPFAM" id="SSF64288">
    <property type="entry name" value="Chorismate lyase-like"/>
    <property type="match status" value="1"/>
</dbReference>
<gene>
    <name evidence="2" type="ORF">AOPFMNJM_1606</name>
</gene>
<accession>A0ABQ4SX90</accession>
<reference evidence="2" key="1">
    <citation type="journal article" date="2021" name="Front. Microbiol.">
        <title>Comprehensive Comparative Genomics and Phenotyping of Methylobacterium Species.</title>
        <authorList>
            <person name="Alessa O."/>
            <person name="Ogura Y."/>
            <person name="Fujitani Y."/>
            <person name="Takami H."/>
            <person name="Hayashi T."/>
            <person name="Sahin N."/>
            <person name="Tani A."/>
        </authorList>
    </citation>
    <scope>NUCLEOTIDE SEQUENCE</scope>
    <source>
        <strain evidence="2">LMG 23639</strain>
    </source>
</reference>
<keyword evidence="3" id="KW-1185">Reference proteome</keyword>
<dbReference type="Proteomes" id="UP001055102">
    <property type="component" value="Unassembled WGS sequence"/>
</dbReference>
<dbReference type="RefSeq" id="WP_306308062.1">
    <property type="nucleotide sequence ID" value="NZ_BPQR01000026.1"/>
</dbReference>
<comment type="caution">
    <text evidence="2">The sequence shown here is derived from an EMBL/GenBank/DDBJ whole genome shotgun (WGS) entry which is preliminary data.</text>
</comment>
<evidence type="ECO:0000313" key="2">
    <source>
        <dbReference type="EMBL" id="GJE06291.1"/>
    </source>
</evidence>
<name>A0ABQ4SX90_9HYPH</name>
<evidence type="ECO:0000313" key="3">
    <source>
        <dbReference type="Proteomes" id="UP001055102"/>
    </source>
</evidence>
<sequence>MTRRILAVATVMLLTNTAAQAETRAMAPETSAKAAADRAAQTTETAGAAIERLSARLAGAPSATAVLEAWCAERGMAAEARLVAQRVPGIVKPIAPAQRARLAIGLEEPVAYRRVRLSCGAYVLSEADNWYVPSRLTPEMNAVLATTDAPFGRVVRPLAPRRQNLSHRRLWTGAPEESPGFDAPVLALDAVLSTAEGVPFCEVAETYKGAVLARGSR</sequence>
<keyword evidence="1" id="KW-0732">Signal</keyword>
<evidence type="ECO:0008006" key="4">
    <source>
        <dbReference type="Google" id="ProtNLM"/>
    </source>
</evidence>
<feature type="signal peptide" evidence="1">
    <location>
        <begin position="1"/>
        <end position="21"/>
    </location>
</feature>
<proteinExistence type="predicted"/>
<reference evidence="2" key="2">
    <citation type="submission" date="2021-08" db="EMBL/GenBank/DDBJ databases">
        <authorList>
            <person name="Tani A."/>
            <person name="Ola A."/>
            <person name="Ogura Y."/>
            <person name="Katsura K."/>
            <person name="Hayashi T."/>
        </authorList>
    </citation>
    <scope>NUCLEOTIDE SEQUENCE</scope>
    <source>
        <strain evidence="2">LMG 23639</strain>
    </source>
</reference>
<evidence type="ECO:0000256" key="1">
    <source>
        <dbReference type="SAM" id="SignalP"/>
    </source>
</evidence>